<dbReference type="SUPFAM" id="SSF57903">
    <property type="entry name" value="FYVE/PHD zinc finger"/>
    <property type="match status" value="1"/>
</dbReference>
<dbReference type="CDD" id="cd11660">
    <property type="entry name" value="SANT_TRF"/>
    <property type="match status" value="1"/>
</dbReference>
<gene>
    <name evidence="9" type="ORF">TCM_024753</name>
</gene>
<dbReference type="AlphaFoldDB" id="A0A061EX00"/>
<dbReference type="InterPro" id="IPR011011">
    <property type="entry name" value="Znf_FYVE_PHD"/>
</dbReference>
<dbReference type="PANTHER" id="PTHR47863:SF4">
    <property type="entry name" value="RING_FYVE_PHD ZINC FINGER SUPERFAMILY PROTEIN"/>
    <property type="match status" value="1"/>
</dbReference>
<dbReference type="Gene3D" id="1.10.10.60">
    <property type="entry name" value="Homeodomain-like"/>
    <property type="match status" value="1"/>
</dbReference>
<evidence type="ECO:0000256" key="3">
    <source>
        <dbReference type="ARBA" id="ARBA00022833"/>
    </source>
</evidence>
<feature type="domain" description="PHD-type" evidence="7">
    <location>
        <begin position="510"/>
        <end position="559"/>
    </location>
</feature>
<accession>A0A061EX00</accession>
<proteinExistence type="predicted"/>
<dbReference type="PROSITE" id="PS50090">
    <property type="entry name" value="MYB_LIKE"/>
    <property type="match status" value="1"/>
</dbReference>
<dbReference type="STRING" id="3641.A0A061EX00"/>
<evidence type="ECO:0000313" key="10">
    <source>
        <dbReference type="Proteomes" id="UP000026915"/>
    </source>
</evidence>
<dbReference type="OMA" id="WFLAIEA"/>
<evidence type="ECO:0000256" key="4">
    <source>
        <dbReference type="PROSITE-ProRule" id="PRU00146"/>
    </source>
</evidence>
<evidence type="ECO:0000256" key="1">
    <source>
        <dbReference type="ARBA" id="ARBA00022723"/>
    </source>
</evidence>
<keyword evidence="10" id="KW-1185">Reference proteome</keyword>
<dbReference type="InterPro" id="IPR001965">
    <property type="entry name" value="Znf_PHD"/>
</dbReference>
<dbReference type="Gramene" id="EOY09331">
    <property type="protein sequence ID" value="EOY09331"/>
    <property type="gene ID" value="TCM_024753"/>
</dbReference>
<evidence type="ECO:0000313" key="9">
    <source>
        <dbReference type="EMBL" id="EOY09331.1"/>
    </source>
</evidence>
<dbReference type="Gene3D" id="3.30.40.10">
    <property type="entry name" value="Zinc/RING finger domain, C3HC4 (zinc finger)"/>
    <property type="match status" value="1"/>
</dbReference>
<sequence length="841" mass="94181">MLQLFFAVAFSAVPLTLYVPPVRSLNLFVQTVEDILRQTALYTLRAYPRIRLGLSRIFHSIFHLSRYIVCWLLNSSTLMDEIGRMLGMFSSGPSLPWLWIIEYLSSFRQIDTSIIRGLIEAAPVLPDDLGKNTREMIALRCLEELFGPTNGLRDVAPPDSRVVFDLAASCEDVLKHIVQEVSLSNLRKAGPELLRWDVHPFIMHKRASLPKCALEQLKDSILEETPVLDGDENTPTWRLDDSDDENGNREGNLIPQTHKDDNEVLQDGLLERNLIPIKRCKSDLVAGNLVGLVSCNQDGMHNDFPVNAKKFKQDATCTIQSVEKIPIPLHGVEQLDESGKIIKVTEIEGNNLGKDSQAGEGDEDVFVVSRTLGQSDAVGHVELQDNEMENAQNADIMGEQKYGYRPSKNVMMDESNHVENGALEKSPGGDASENFDQGFPLYSLNSTSAVGLQQNIEPDEAKADMEHPCAEKMCEYVDERFNIALNKSLFLSSQCIPSQDPLGKSGWTEQKFCVKCNKNGQVLVCSSSGCPLVVHESCLGSPARFDDKGNFYCPFCVCSVSITKYLEAKDKTSLARKELDAFLEHCSKKLTEQQWKLQSHLRLNVDEDLVGIQMNGHLGESKHKFISQKREVKCGPSASCLDGNKLCVEEKFVGGAVRVQGEKNEEQEKLVHGQQSMREHEHQQDQLPDNRKYSDDNPAGENTKTILENQVEVGGKNVKEAVQPQITNPPQKPVCAFNGDGEESPTAANDKFIVSSYSIRLRKRETKCTFPPIPQLRRKKLPWTKNEEEMLRREVEKYASHGGTVPWKKILDMGTSVFLSGRTTVDLKDKWRNMCKGGPSM</sequence>
<dbReference type="InterPro" id="IPR001005">
    <property type="entry name" value="SANT/Myb"/>
</dbReference>
<dbReference type="Pfam" id="PF00249">
    <property type="entry name" value="Myb_DNA-binding"/>
    <property type="match status" value="1"/>
</dbReference>
<organism evidence="9 10">
    <name type="scientific">Theobroma cacao</name>
    <name type="common">Cacao</name>
    <name type="synonym">Cocoa</name>
    <dbReference type="NCBI Taxonomy" id="3641"/>
    <lineage>
        <taxon>Eukaryota</taxon>
        <taxon>Viridiplantae</taxon>
        <taxon>Streptophyta</taxon>
        <taxon>Embryophyta</taxon>
        <taxon>Tracheophyta</taxon>
        <taxon>Spermatophyta</taxon>
        <taxon>Magnoliopsida</taxon>
        <taxon>eudicotyledons</taxon>
        <taxon>Gunneridae</taxon>
        <taxon>Pentapetalae</taxon>
        <taxon>rosids</taxon>
        <taxon>malvids</taxon>
        <taxon>Malvales</taxon>
        <taxon>Malvaceae</taxon>
        <taxon>Byttnerioideae</taxon>
        <taxon>Theobroma</taxon>
    </lineage>
</organism>
<evidence type="ECO:0000256" key="2">
    <source>
        <dbReference type="ARBA" id="ARBA00022771"/>
    </source>
</evidence>
<keyword evidence="6" id="KW-0732">Signal</keyword>
<keyword evidence="2 4" id="KW-0863">Zinc-finger</keyword>
<evidence type="ECO:0000256" key="5">
    <source>
        <dbReference type="SAM" id="MobiDB-lite"/>
    </source>
</evidence>
<name>A0A061EX00_THECC</name>
<keyword evidence="3" id="KW-0862">Zinc</keyword>
<dbReference type="InterPro" id="IPR009057">
    <property type="entry name" value="Homeodomain-like_sf"/>
</dbReference>
<dbReference type="SMART" id="SM00249">
    <property type="entry name" value="PHD"/>
    <property type="match status" value="1"/>
</dbReference>
<dbReference type="PROSITE" id="PS50016">
    <property type="entry name" value="ZF_PHD_2"/>
    <property type="match status" value="1"/>
</dbReference>
<feature type="region of interest" description="Disordered" evidence="5">
    <location>
        <begin position="659"/>
        <end position="702"/>
    </location>
</feature>
<dbReference type="InterPro" id="IPR013083">
    <property type="entry name" value="Znf_RING/FYVE/PHD"/>
</dbReference>
<evidence type="ECO:0000259" key="8">
    <source>
        <dbReference type="PROSITE" id="PS50090"/>
    </source>
</evidence>
<protein>
    <submittedName>
        <fullName evidence="9">RING/FYVE/PHD zinc finger superfamily protein, putative isoform 1</fullName>
    </submittedName>
</protein>
<dbReference type="EMBL" id="CM001883">
    <property type="protein sequence ID" value="EOY09331.1"/>
    <property type="molecule type" value="Genomic_DNA"/>
</dbReference>
<dbReference type="GO" id="GO:0008270">
    <property type="term" value="F:zinc ion binding"/>
    <property type="evidence" value="ECO:0007669"/>
    <property type="project" value="UniProtKB-KW"/>
</dbReference>
<evidence type="ECO:0000256" key="6">
    <source>
        <dbReference type="SAM" id="SignalP"/>
    </source>
</evidence>
<dbReference type="InterPro" id="IPR019786">
    <property type="entry name" value="Zinc_finger_PHD-type_CS"/>
</dbReference>
<evidence type="ECO:0000259" key="7">
    <source>
        <dbReference type="PROSITE" id="PS50016"/>
    </source>
</evidence>
<dbReference type="PANTHER" id="PTHR47863">
    <property type="entry name" value="RING/FYVE/PHD ZINC FINGER SUPERFAMILY PROTEIN"/>
    <property type="match status" value="1"/>
</dbReference>
<feature type="domain" description="Myb-like" evidence="8">
    <location>
        <begin position="775"/>
        <end position="835"/>
    </location>
</feature>
<feature type="region of interest" description="Disordered" evidence="5">
    <location>
        <begin position="227"/>
        <end position="259"/>
    </location>
</feature>
<dbReference type="eggNOG" id="KOG4443">
    <property type="taxonomic scope" value="Eukaryota"/>
</dbReference>
<dbReference type="PROSITE" id="PS01359">
    <property type="entry name" value="ZF_PHD_1"/>
    <property type="match status" value="1"/>
</dbReference>
<dbReference type="Proteomes" id="UP000026915">
    <property type="component" value="Chromosome 5"/>
</dbReference>
<feature type="compositionally biased region" description="Basic and acidic residues" evidence="5">
    <location>
        <begin position="660"/>
        <end position="695"/>
    </location>
</feature>
<dbReference type="SUPFAM" id="SSF46689">
    <property type="entry name" value="Homeodomain-like"/>
    <property type="match status" value="1"/>
</dbReference>
<keyword evidence="1" id="KW-0479">Metal-binding</keyword>
<dbReference type="InterPro" id="IPR019787">
    <property type="entry name" value="Znf_PHD-finger"/>
</dbReference>
<reference evidence="9 10" key="1">
    <citation type="journal article" date="2013" name="Genome Biol.">
        <title>The genome sequence of the most widely cultivated cacao type and its use to identify candidate genes regulating pod color.</title>
        <authorList>
            <person name="Motamayor J.C."/>
            <person name="Mockaitis K."/>
            <person name="Schmutz J."/>
            <person name="Haiminen N."/>
            <person name="Iii D.L."/>
            <person name="Cornejo O."/>
            <person name="Findley S.D."/>
            <person name="Zheng P."/>
            <person name="Utro F."/>
            <person name="Royaert S."/>
            <person name="Saski C."/>
            <person name="Jenkins J."/>
            <person name="Podicheti R."/>
            <person name="Zhao M."/>
            <person name="Scheffler B.E."/>
            <person name="Stack J.C."/>
            <person name="Feltus F.A."/>
            <person name="Mustiga G.M."/>
            <person name="Amores F."/>
            <person name="Phillips W."/>
            <person name="Marelli J.P."/>
            <person name="May G.D."/>
            <person name="Shapiro H."/>
            <person name="Ma J."/>
            <person name="Bustamante C.D."/>
            <person name="Schnell R.J."/>
            <person name="Main D."/>
            <person name="Gilbert D."/>
            <person name="Parida L."/>
            <person name="Kuhn D.N."/>
        </authorList>
    </citation>
    <scope>NUCLEOTIDE SEQUENCE [LARGE SCALE GENOMIC DNA]</scope>
    <source>
        <strain evidence="10">cv. Matina 1-6</strain>
    </source>
</reference>
<feature type="signal peptide" evidence="6">
    <location>
        <begin position="1"/>
        <end position="24"/>
    </location>
</feature>
<dbReference type="InParanoid" id="A0A061EX00"/>
<feature type="chain" id="PRO_5001597630" evidence="6">
    <location>
        <begin position="25"/>
        <end position="841"/>
    </location>
</feature>
<dbReference type="HOGENOM" id="CLU_017906_0_0_1"/>